<dbReference type="CDD" id="cd06223">
    <property type="entry name" value="PRTases_typeI"/>
    <property type="match status" value="1"/>
</dbReference>
<dbReference type="GO" id="GO:0016757">
    <property type="term" value="F:glycosyltransferase activity"/>
    <property type="evidence" value="ECO:0007669"/>
    <property type="project" value="UniProtKB-KW"/>
</dbReference>
<name>A0A2M6P0U8_9BACT</name>
<keyword evidence="1" id="KW-0328">Glycosyltransferase</keyword>
<dbReference type="EMBL" id="PFBW01000131">
    <property type="protein sequence ID" value="PIR77345.1"/>
    <property type="molecule type" value="Genomic_DNA"/>
</dbReference>
<accession>A0A2M6P0U8</accession>
<feature type="domain" description="Phosphoribosyltransferase" evidence="3">
    <location>
        <begin position="27"/>
        <end position="169"/>
    </location>
</feature>
<dbReference type="InterPro" id="IPR000836">
    <property type="entry name" value="PRTase_dom"/>
</dbReference>
<comment type="caution">
    <text evidence="4">The sequence shown here is derived from an EMBL/GenBank/DDBJ whole genome shotgun (WGS) entry which is preliminary data.</text>
</comment>
<dbReference type="Proteomes" id="UP000228528">
    <property type="component" value="Unassembled WGS sequence"/>
</dbReference>
<evidence type="ECO:0000256" key="1">
    <source>
        <dbReference type="ARBA" id="ARBA00022676"/>
    </source>
</evidence>
<proteinExistence type="predicted"/>
<dbReference type="AlphaFoldDB" id="A0A2M6P0U8"/>
<dbReference type="PANTHER" id="PTHR43363">
    <property type="entry name" value="HYPOXANTHINE PHOSPHORIBOSYLTRANSFERASE"/>
    <property type="match status" value="1"/>
</dbReference>
<dbReference type="Gene3D" id="3.40.50.2020">
    <property type="match status" value="1"/>
</dbReference>
<reference evidence="5" key="1">
    <citation type="submission" date="2017-09" db="EMBL/GenBank/DDBJ databases">
        <title>Depth-based differentiation of microbial function through sediment-hosted aquifers and enrichment of novel symbionts in the deep terrestrial subsurface.</title>
        <authorList>
            <person name="Probst A.J."/>
            <person name="Ladd B."/>
            <person name="Jarett J.K."/>
            <person name="Geller-Mcgrath D.E."/>
            <person name="Sieber C.M.K."/>
            <person name="Emerson J.B."/>
            <person name="Anantharaman K."/>
            <person name="Thomas B.C."/>
            <person name="Malmstrom R."/>
            <person name="Stieglmeier M."/>
            <person name="Klingl A."/>
            <person name="Woyke T."/>
            <person name="Ryan C.M."/>
            <person name="Banfield J.F."/>
        </authorList>
    </citation>
    <scope>NUCLEOTIDE SEQUENCE [LARGE SCALE GENOMIC DNA]</scope>
</reference>
<evidence type="ECO:0000256" key="2">
    <source>
        <dbReference type="ARBA" id="ARBA00022679"/>
    </source>
</evidence>
<protein>
    <recommendedName>
        <fullName evidence="3">Phosphoribosyltransferase domain-containing protein</fullName>
    </recommendedName>
</protein>
<keyword evidence="2" id="KW-0808">Transferase</keyword>
<dbReference type="InterPro" id="IPR029057">
    <property type="entry name" value="PRTase-like"/>
</dbReference>
<dbReference type="SUPFAM" id="SSF53271">
    <property type="entry name" value="PRTase-like"/>
    <property type="match status" value="1"/>
</dbReference>
<evidence type="ECO:0000259" key="3">
    <source>
        <dbReference type="Pfam" id="PF00156"/>
    </source>
</evidence>
<evidence type="ECO:0000313" key="5">
    <source>
        <dbReference type="Proteomes" id="UP000228528"/>
    </source>
</evidence>
<evidence type="ECO:0000313" key="4">
    <source>
        <dbReference type="EMBL" id="PIR77345.1"/>
    </source>
</evidence>
<organism evidence="4 5">
    <name type="scientific">Candidatus Magasanikbacteria bacterium CG10_big_fil_rev_8_21_14_0_10_38_6</name>
    <dbReference type="NCBI Taxonomy" id="1974647"/>
    <lineage>
        <taxon>Bacteria</taxon>
        <taxon>Candidatus Magasanikiibacteriota</taxon>
    </lineage>
</organism>
<gene>
    <name evidence="4" type="ORF">COU30_02965</name>
</gene>
<sequence>MGCFFIYMNRASDYYEKSEGEKEITWKEVEQAAQNVIHNMNNEGFEPDVIISIARSGLIPGSLISYALGNKELYVIKIDFSKVQKIGKEQNLRHKPKISQELSKDIEGLNVLVIDEMVVSGSTLKLVSEYMGMKHPADVRYAVLYKQPWSQFEPDYYGIETRQWPIFPWKRLQPSE</sequence>
<dbReference type="Pfam" id="PF00156">
    <property type="entry name" value="Pribosyltran"/>
    <property type="match status" value="1"/>
</dbReference>
<dbReference type="PANTHER" id="PTHR43363:SF2">
    <property type="entry name" value="PHOSPHORIBOSYLTRANSFERASE"/>
    <property type="match status" value="1"/>
</dbReference>